<evidence type="ECO:0008006" key="2">
    <source>
        <dbReference type="Google" id="ProtNLM"/>
    </source>
</evidence>
<name>A0A7J3TJH6_9EURY</name>
<dbReference type="InterPro" id="IPR002105">
    <property type="entry name" value="Dockerin_1_rpt"/>
</dbReference>
<evidence type="ECO:0000313" key="1">
    <source>
        <dbReference type="EMBL" id="HHF48557.1"/>
    </source>
</evidence>
<gene>
    <name evidence="1" type="ORF">ENL48_05265</name>
</gene>
<dbReference type="Gene3D" id="1.10.1330.10">
    <property type="entry name" value="Dockerin domain"/>
    <property type="match status" value="1"/>
</dbReference>
<dbReference type="GO" id="GO:0004553">
    <property type="term" value="F:hydrolase activity, hydrolyzing O-glycosyl compounds"/>
    <property type="evidence" value="ECO:0007669"/>
    <property type="project" value="InterPro"/>
</dbReference>
<dbReference type="GO" id="GO:0000272">
    <property type="term" value="P:polysaccharide catabolic process"/>
    <property type="evidence" value="ECO:0007669"/>
    <property type="project" value="InterPro"/>
</dbReference>
<accession>A0A7J3TJH6</accession>
<protein>
    <recommendedName>
        <fullName evidence="2">Dockerin domain-containing protein</fullName>
    </recommendedName>
</protein>
<proteinExistence type="predicted"/>
<dbReference type="CDD" id="cd14256">
    <property type="entry name" value="Dockerin_I"/>
    <property type="match status" value="1"/>
</dbReference>
<dbReference type="Pfam" id="PF00404">
    <property type="entry name" value="Dockerin_1"/>
    <property type="match status" value="1"/>
</dbReference>
<dbReference type="SUPFAM" id="SSF63446">
    <property type="entry name" value="Type I dockerin domain"/>
    <property type="match status" value="1"/>
</dbReference>
<reference evidence="1" key="1">
    <citation type="journal article" date="2020" name="mSystems">
        <title>Genome- and Community-Level Interaction Insights into Carbon Utilization and Element Cycling Functions of Hydrothermarchaeota in Hydrothermal Sediment.</title>
        <authorList>
            <person name="Zhou Z."/>
            <person name="Liu Y."/>
            <person name="Xu W."/>
            <person name="Pan J."/>
            <person name="Luo Z.H."/>
            <person name="Li M."/>
        </authorList>
    </citation>
    <scope>NUCLEOTIDE SEQUENCE [LARGE SCALE GENOMIC DNA]</scope>
    <source>
        <strain evidence="1">SpSt-10</strain>
    </source>
</reference>
<dbReference type="AlphaFoldDB" id="A0A7J3TJH6"/>
<dbReference type="InterPro" id="IPR036439">
    <property type="entry name" value="Dockerin_dom_sf"/>
</dbReference>
<dbReference type="EMBL" id="DRUC01000076">
    <property type="protein sequence ID" value="HHF48557.1"/>
    <property type="molecule type" value="Genomic_DNA"/>
</dbReference>
<organism evidence="1">
    <name type="scientific">Geoglobus ahangari</name>
    <dbReference type="NCBI Taxonomy" id="113653"/>
    <lineage>
        <taxon>Archaea</taxon>
        <taxon>Methanobacteriati</taxon>
        <taxon>Methanobacteriota</taxon>
        <taxon>Archaeoglobi</taxon>
        <taxon>Archaeoglobales</taxon>
        <taxon>Archaeoglobaceae</taxon>
        <taxon>Geoglobus</taxon>
    </lineage>
</organism>
<sequence>MKFPIFLLFLIISAGIASAKGDCNADGKITSVDALIALKMSVGKIEPREVADMNGDGAVTSYDAFKILMLATGDEEDLFFILEDALKGQDIGKYLDNERMNWIIAKKDGSKLTVGVVVENKKLKDFFKGEVTNPSMNIYSNEETVRRILNSKNPDEIKEGIKNGEIRIEGVGIVNQIRVTVMNLFSKFL</sequence>
<comment type="caution">
    <text evidence="1">The sequence shown here is derived from an EMBL/GenBank/DDBJ whole genome shotgun (WGS) entry which is preliminary data.</text>
</comment>